<dbReference type="EMBL" id="PJOS01000030">
    <property type="protein sequence ID" value="PKT71736.1"/>
    <property type="molecule type" value="Genomic_DNA"/>
</dbReference>
<evidence type="ECO:0000313" key="1">
    <source>
        <dbReference type="EMBL" id="PKT71736.1"/>
    </source>
</evidence>
<keyword evidence="2" id="KW-1185">Reference proteome</keyword>
<proteinExistence type="predicted"/>
<evidence type="ECO:0000313" key="2">
    <source>
        <dbReference type="Proteomes" id="UP000236178"/>
    </source>
</evidence>
<name>A0A2I0SP70_9ACTN</name>
<sequence length="72" mass="7558">MSSIRCPSVGAGRCARCAAVAESVEPPLLRLHRTVPRDDLAARTETGLLAACVPGPFPDAVIDSAPEICRSR</sequence>
<reference evidence="1 2" key="1">
    <citation type="submission" date="2017-12" db="EMBL/GenBank/DDBJ databases">
        <title>Streptomyces populusis sp. nov., a novel endophytic actinobacterium isolated from stems of Populus adenopoda Maxim.</title>
        <authorList>
            <person name="Wang Z."/>
        </authorList>
    </citation>
    <scope>NUCLEOTIDE SEQUENCE [LARGE SCALE GENOMIC DNA]</scope>
    <source>
        <strain evidence="1 2">A249</strain>
    </source>
</reference>
<dbReference type="Proteomes" id="UP000236178">
    <property type="component" value="Unassembled WGS sequence"/>
</dbReference>
<accession>A0A2I0SP70</accession>
<gene>
    <name evidence="1" type="ORF">CW362_17585</name>
</gene>
<organism evidence="1 2">
    <name type="scientific">Streptomyces populi</name>
    <dbReference type="NCBI Taxonomy" id="2058924"/>
    <lineage>
        <taxon>Bacteria</taxon>
        <taxon>Bacillati</taxon>
        <taxon>Actinomycetota</taxon>
        <taxon>Actinomycetes</taxon>
        <taxon>Kitasatosporales</taxon>
        <taxon>Streptomycetaceae</taxon>
        <taxon>Streptomyces</taxon>
    </lineage>
</organism>
<protein>
    <submittedName>
        <fullName evidence="1">Uncharacterized protein</fullName>
    </submittedName>
</protein>
<comment type="caution">
    <text evidence="1">The sequence shown here is derived from an EMBL/GenBank/DDBJ whole genome shotgun (WGS) entry which is preliminary data.</text>
</comment>
<dbReference type="AlphaFoldDB" id="A0A2I0SP70"/>